<gene>
    <name evidence="2" type="ORF">HG15A2_42850</name>
</gene>
<dbReference type="NCBIfam" id="TIGR02595">
    <property type="entry name" value="PEP_CTERM"/>
    <property type="match status" value="1"/>
</dbReference>
<dbReference type="AlphaFoldDB" id="A0A517N1D5"/>
<name>A0A517N1D5_9BACT</name>
<protein>
    <recommendedName>
        <fullName evidence="4">PEP-CTERM protein-sorting domain-containing protein</fullName>
    </recommendedName>
</protein>
<dbReference type="Proteomes" id="UP000319852">
    <property type="component" value="Chromosome"/>
</dbReference>
<sequence precursor="true">MKVRKNVSIACAVALSAVFCCNAALAYGPIALNPTWEEWDPANLGTGVQTLSGESATGYTTSISGTVGETGEIPQAYQTFSPLNLSRVGDKVEFSFDIQFNAELGAINLDTDFRAGISSTANNSGAVFGYDAGGSAGGSSVRLRYDSNGITFNGDNGGAFDVNNINHSLNASGTINGGGGTPAGDVLGESTTETHSFVLSLERVAGGLVGSSSWTSDAPGAVPVVNAYPSPYDDSFGTNLPTGWTNTIDMIQISLLEENVTTSYPASFTISNVVVSGTPVPEPSSLLLLVGSIACATVGSRRAR</sequence>
<evidence type="ECO:0008006" key="4">
    <source>
        <dbReference type="Google" id="ProtNLM"/>
    </source>
</evidence>
<proteinExistence type="predicted"/>
<keyword evidence="1" id="KW-0732">Signal</keyword>
<evidence type="ECO:0000256" key="1">
    <source>
        <dbReference type="SAM" id="SignalP"/>
    </source>
</evidence>
<evidence type="ECO:0000313" key="3">
    <source>
        <dbReference type="Proteomes" id="UP000319852"/>
    </source>
</evidence>
<evidence type="ECO:0000313" key="2">
    <source>
        <dbReference type="EMBL" id="QDT00943.1"/>
    </source>
</evidence>
<dbReference type="EMBL" id="CP036263">
    <property type="protein sequence ID" value="QDT00943.1"/>
    <property type="molecule type" value="Genomic_DNA"/>
</dbReference>
<feature type="signal peptide" evidence="1">
    <location>
        <begin position="1"/>
        <end position="26"/>
    </location>
</feature>
<organism evidence="2 3">
    <name type="scientific">Adhaeretor mobilis</name>
    <dbReference type="NCBI Taxonomy" id="1930276"/>
    <lineage>
        <taxon>Bacteria</taxon>
        <taxon>Pseudomonadati</taxon>
        <taxon>Planctomycetota</taxon>
        <taxon>Planctomycetia</taxon>
        <taxon>Pirellulales</taxon>
        <taxon>Lacipirellulaceae</taxon>
        <taxon>Adhaeretor</taxon>
    </lineage>
</organism>
<keyword evidence="3" id="KW-1185">Reference proteome</keyword>
<dbReference type="InterPro" id="IPR013424">
    <property type="entry name" value="Ice-binding_C"/>
</dbReference>
<reference evidence="2 3" key="1">
    <citation type="submission" date="2019-02" db="EMBL/GenBank/DDBJ databases">
        <title>Deep-cultivation of Planctomycetes and their phenomic and genomic characterization uncovers novel biology.</title>
        <authorList>
            <person name="Wiegand S."/>
            <person name="Jogler M."/>
            <person name="Boedeker C."/>
            <person name="Pinto D."/>
            <person name="Vollmers J."/>
            <person name="Rivas-Marin E."/>
            <person name="Kohn T."/>
            <person name="Peeters S.H."/>
            <person name="Heuer A."/>
            <person name="Rast P."/>
            <person name="Oberbeckmann S."/>
            <person name="Bunk B."/>
            <person name="Jeske O."/>
            <person name="Meyerdierks A."/>
            <person name="Storesund J.E."/>
            <person name="Kallscheuer N."/>
            <person name="Luecker S."/>
            <person name="Lage O.M."/>
            <person name="Pohl T."/>
            <person name="Merkel B.J."/>
            <person name="Hornburger P."/>
            <person name="Mueller R.-W."/>
            <person name="Bruemmer F."/>
            <person name="Labrenz M."/>
            <person name="Spormann A.M."/>
            <person name="Op den Camp H."/>
            <person name="Overmann J."/>
            <person name="Amann R."/>
            <person name="Jetten M.S.M."/>
            <person name="Mascher T."/>
            <person name="Medema M.H."/>
            <person name="Devos D.P."/>
            <person name="Kaster A.-K."/>
            <person name="Ovreas L."/>
            <person name="Rohde M."/>
            <person name="Galperin M.Y."/>
            <person name="Jogler C."/>
        </authorList>
    </citation>
    <scope>NUCLEOTIDE SEQUENCE [LARGE SCALE GENOMIC DNA]</scope>
    <source>
        <strain evidence="2 3">HG15A2</strain>
    </source>
</reference>
<dbReference type="KEGG" id="amob:HG15A2_42850"/>
<accession>A0A517N1D5</accession>
<dbReference type="OrthoDB" id="9826519at2"/>
<feature type="chain" id="PRO_5022087178" description="PEP-CTERM protein-sorting domain-containing protein" evidence="1">
    <location>
        <begin position="27"/>
        <end position="304"/>
    </location>
</feature>
<dbReference type="RefSeq" id="WP_145062780.1">
    <property type="nucleotide sequence ID" value="NZ_CP036263.1"/>
</dbReference>